<keyword evidence="6" id="KW-1185">Reference proteome</keyword>
<reference evidence="5 6" key="1">
    <citation type="journal article" date="2016" name="Genome Biol. Evol.">
        <title>Divergent and convergent evolution of fungal pathogenicity.</title>
        <authorList>
            <person name="Shang Y."/>
            <person name="Xiao G."/>
            <person name="Zheng P."/>
            <person name="Cen K."/>
            <person name="Zhan S."/>
            <person name="Wang C."/>
        </authorList>
    </citation>
    <scope>NUCLEOTIDE SEQUENCE [LARGE SCALE GENOMIC DNA]</scope>
    <source>
        <strain evidence="5 6">RCEF 1005</strain>
    </source>
</reference>
<dbReference type="Gene3D" id="3.90.226.10">
    <property type="entry name" value="2-enoyl-CoA Hydratase, Chain A, domain 1"/>
    <property type="match status" value="1"/>
</dbReference>
<comment type="caution">
    <text evidence="5">The sequence shown here is derived from an EMBL/GenBank/DDBJ whole genome shotgun (WGS) entry which is preliminary data.</text>
</comment>
<dbReference type="SUPFAM" id="SSF52096">
    <property type="entry name" value="ClpP/crotonase"/>
    <property type="match status" value="1"/>
</dbReference>
<dbReference type="InterPro" id="IPR001753">
    <property type="entry name" value="Enoyl-CoA_hydra/iso"/>
</dbReference>
<protein>
    <submittedName>
        <fullName evidence="5">Crotonase, core</fullName>
    </submittedName>
</protein>
<dbReference type="Pfam" id="PF00378">
    <property type="entry name" value="ECH_1"/>
    <property type="match status" value="1"/>
</dbReference>
<proteinExistence type="inferred from homology"/>
<name>A0A162JZM1_CORDF</name>
<keyword evidence="2" id="KW-0456">Lyase</keyword>
<dbReference type="PANTHER" id="PTHR11941:SF171">
    <property type="entry name" value="SD19268P"/>
    <property type="match status" value="1"/>
</dbReference>
<dbReference type="GO" id="GO:0016829">
    <property type="term" value="F:lyase activity"/>
    <property type="evidence" value="ECO:0007669"/>
    <property type="project" value="UniProtKB-KW"/>
</dbReference>
<dbReference type="Proteomes" id="UP000076881">
    <property type="component" value="Unassembled WGS sequence"/>
</dbReference>
<dbReference type="Gene3D" id="3.30.559.10">
    <property type="entry name" value="Chloramphenicol acetyltransferase-like domain"/>
    <property type="match status" value="2"/>
</dbReference>
<dbReference type="AlphaFoldDB" id="A0A162JZM1"/>
<comment type="similarity">
    <text evidence="1 3">Belongs to the enoyl-CoA hydratase/isomerase family.</text>
</comment>
<dbReference type="GO" id="GO:0005739">
    <property type="term" value="C:mitochondrion"/>
    <property type="evidence" value="ECO:0007669"/>
    <property type="project" value="TreeGrafter"/>
</dbReference>
<dbReference type="Pfam" id="PF02458">
    <property type="entry name" value="Transferase"/>
    <property type="match status" value="1"/>
</dbReference>
<organism evidence="5 6">
    <name type="scientific">Akanthomyces lecanii RCEF 1005</name>
    <dbReference type="NCBI Taxonomy" id="1081108"/>
    <lineage>
        <taxon>Eukaryota</taxon>
        <taxon>Fungi</taxon>
        <taxon>Dikarya</taxon>
        <taxon>Ascomycota</taxon>
        <taxon>Pezizomycotina</taxon>
        <taxon>Sordariomycetes</taxon>
        <taxon>Hypocreomycetidae</taxon>
        <taxon>Hypocreales</taxon>
        <taxon>Cordycipitaceae</taxon>
        <taxon>Akanthomyces</taxon>
        <taxon>Cordyceps confragosa</taxon>
    </lineage>
</organism>
<evidence type="ECO:0000256" key="1">
    <source>
        <dbReference type="ARBA" id="ARBA00005254"/>
    </source>
</evidence>
<evidence type="ECO:0000256" key="4">
    <source>
        <dbReference type="SAM" id="MobiDB-lite"/>
    </source>
</evidence>
<dbReference type="InterPro" id="IPR018376">
    <property type="entry name" value="Enoyl-CoA_hyd/isom_CS"/>
</dbReference>
<dbReference type="FunFam" id="3.90.226.10:FF:000009">
    <property type="entry name" value="Carnitinyl-CoA dehydratase"/>
    <property type="match status" value="1"/>
</dbReference>
<dbReference type="STRING" id="1081108.A0A162JZM1"/>
<feature type="region of interest" description="Disordered" evidence="4">
    <location>
        <begin position="468"/>
        <end position="511"/>
    </location>
</feature>
<evidence type="ECO:0000313" key="5">
    <source>
        <dbReference type="EMBL" id="OAA75812.1"/>
    </source>
</evidence>
<dbReference type="InterPro" id="IPR014748">
    <property type="entry name" value="Enoyl-CoA_hydra_C"/>
</dbReference>
<evidence type="ECO:0000256" key="2">
    <source>
        <dbReference type="ARBA" id="ARBA00023239"/>
    </source>
</evidence>
<evidence type="ECO:0000256" key="3">
    <source>
        <dbReference type="RuleBase" id="RU003707"/>
    </source>
</evidence>
<dbReference type="GO" id="GO:0006635">
    <property type="term" value="P:fatty acid beta-oxidation"/>
    <property type="evidence" value="ECO:0007669"/>
    <property type="project" value="TreeGrafter"/>
</dbReference>
<dbReference type="InterPro" id="IPR023213">
    <property type="entry name" value="CAT-like_dom_sf"/>
</dbReference>
<dbReference type="PROSITE" id="PS00166">
    <property type="entry name" value="ENOYL_COA_HYDRATASE"/>
    <property type="match status" value="1"/>
</dbReference>
<gene>
    <name evidence="5" type="ORF">LEL_07800</name>
</gene>
<dbReference type="InterPro" id="IPR029045">
    <property type="entry name" value="ClpP/crotonase-like_dom_sf"/>
</dbReference>
<dbReference type="OrthoDB" id="410701at2759"/>
<dbReference type="PANTHER" id="PTHR11941">
    <property type="entry name" value="ENOYL-COA HYDRATASE-RELATED"/>
    <property type="match status" value="1"/>
</dbReference>
<sequence length="802" mass="86058">MTSSFAVPCPPFRITLSQWDRVFPHWGKIFPPKDAVRVYCFAVAPDVDKQAIVNQLHLALQSTVHKIPFLGGALVLPSAKDKPWDVRLVSDGAARLDVQDLSDRQSFAELAKFKFAQHMFPQDIFPPVNDDLLPGSHVSLCRIQATWIDGGLLLVTSVNHTVADGRGVTEIVKIFADAFCKAQLGEISAAPATNQEEYVSDRTQSLAGSGTPGSVDAHAAWTSAPAITTTKQAKVQFCSRVYRIDPDALVALKNAATCTPASAASRLSTNDAISAFIWRSVLLARHRAGLVSANELSHIAQPIDYRAKVGLDGAYHGNVMYMTQGSLPFSELSHPRTGIVTAAQVIRAQVQSASADKFRDMLAHAEYVENRADWRLRIVDDILTSGLIVTSHFRFPLYDIDFGPAVEGGRAKAFRFPARESMIGTAVIFPRLPDSSCEFMVTEQLSTMNLLAADDMFCQFTGVEHSPLPTTPPMSQSFPPTPALSDMDSKPGQSVDSELSPPSAPRTHGFGLLGEAGEACNPEQLHISDLPALHTGTIRVITLNRPRAKNAFTVQMMHQLYRELDRIHTEWARGVTGTRVLILASALDDVFCTGADLKQRLVMNDAQVDEFLGAMRKTLAHLEALPIPAVAAVAGAALGGGLELALCCHLRVFSSSAVVGLPETRLGVIPGAGGTYRLPRVVGLGHARDLILTGRRVGATEALAMGLCDRVVDHDDGDVALGIGGGGTSAASPRQATLQAAIELAREVSAGAPLAIQAAMTVLSCASSTMESTAYASLLHTADRMEGLISFREKRPARFVGK</sequence>
<evidence type="ECO:0000313" key="6">
    <source>
        <dbReference type="Proteomes" id="UP000076881"/>
    </source>
</evidence>
<dbReference type="EMBL" id="AZHF01000005">
    <property type="protein sequence ID" value="OAA75812.1"/>
    <property type="molecule type" value="Genomic_DNA"/>
</dbReference>
<dbReference type="CDD" id="cd06558">
    <property type="entry name" value="crotonase-like"/>
    <property type="match status" value="1"/>
</dbReference>
<dbReference type="Gene3D" id="1.10.12.10">
    <property type="entry name" value="Lyase 2-enoyl-coa Hydratase, Chain A, domain 2"/>
    <property type="match status" value="1"/>
</dbReference>
<accession>A0A162JZM1</accession>